<protein>
    <submittedName>
        <fullName evidence="1">Uncharacterized protein</fullName>
    </submittedName>
</protein>
<gene>
    <name evidence="1" type="ORF">OGATHE_006584</name>
</gene>
<evidence type="ECO:0000313" key="2">
    <source>
        <dbReference type="Proteomes" id="UP000788993"/>
    </source>
</evidence>
<keyword evidence="2" id="KW-1185">Reference proteome</keyword>
<name>A0A9P8NRN7_9ASCO</name>
<dbReference type="EMBL" id="JAEUBD010001571">
    <property type="protein sequence ID" value="KAH3658858.1"/>
    <property type="molecule type" value="Genomic_DNA"/>
</dbReference>
<proteinExistence type="predicted"/>
<dbReference type="AlphaFoldDB" id="A0A9P8NRN7"/>
<comment type="caution">
    <text evidence="1">The sequence shown here is derived from an EMBL/GenBank/DDBJ whole genome shotgun (WGS) entry which is preliminary data.</text>
</comment>
<accession>A0A9P8NRN7</accession>
<dbReference type="Proteomes" id="UP000788993">
    <property type="component" value="Unassembled WGS sequence"/>
</dbReference>
<sequence length="219" mass="23727">MKPLLFSCTQSVTKSSKLGGGLRCSNSRLGSSDLSKLSLLLGVVLSRSDLTLLFQSIDDGLVFPSNRGRKLAQSGVLSAWLQSQNSQGLRNNNSLLLVVWRWNTFKHLQSLQSSLTSGGLVGDHTSDSLVQNSGWGSEMERSSVGVESSSLSQVVVVLQFVSEEFTRDVESLTSHNDNLLAVEKLLGNSGGQSSQQVSFSVNDNNLLKRAHLAFLKFSH</sequence>
<reference evidence="1" key="2">
    <citation type="submission" date="2021-01" db="EMBL/GenBank/DDBJ databases">
        <authorList>
            <person name="Schikora-Tamarit M.A."/>
        </authorList>
    </citation>
    <scope>NUCLEOTIDE SEQUENCE</scope>
    <source>
        <strain evidence="1">NCAIM Y.01608</strain>
    </source>
</reference>
<reference evidence="1" key="1">
    <citation type="journal article" date="2021" name="Open Biol.">
        <title>Shared evolutionary footprints suggest mitochondrial oxidative damage underlies multiple complex I losses in fungi.</title>
        <authorList>
            <person name="Schikora-Tamarit M.A."/>
            <person name="Marcet-Houben M."/>
            <person name="Nosek J."/>
            <person name="Gabaldon T."/>
        </authorList>
    </citation>
    <scope>NUCLEOTIDE SEQUENCE</scope>
    <source>
        <strain evidence="1">NCAIM Y.01608</strain>
    </source>
</reference>
<evidence type="ECO:0000313" key="1">
    <source>
        <dbReference type="EMBL" id="KAH3658858.1"/>
    </source>
</evidence>
<organism evidence="1 2">
    <name type="scientific">Ogataea polymorpha</name>
    <dbReference type="NCBI Taxonomy" id="460523"/>
    <lineage>
        <taxon>Eukaryota</taxon>
        <taxon>Fungi</taxon>
        <taxon>Dikarya</taxon>
        <taxon>Ascomycota</taxon>
        <taxon>Saccharomycotina</taxon>
        <taxon>Pichiomycetes</taxon>
        <taxon>Pichiales</taxon>
        <taxon>Pichiaceae</taxon>
        <taxon>Ogataea</taxon>
    </lineage>
</organism>